<evidence type="ECO:0000313" key="1">
    <source>
        <dbReference type="EMBL" id="KAJ8896391.1"/>
    </source>
</evidence>
<accession>A0ABQ9IJ83</accession>
<dbReference type="Proteomes" id="UP001159363">
    <property type="component" value="Chromosome 1"/>
</dbReference>
<comment type="caution">
    <text evidence="1">The sequence shown here is derived from an EMBL/GenBank/DDBJ whole genome shotgun (WGS) entry which is preliminary data.</text>
</comment>
<organism evidence="1 2">
    <name type="scientific">Dryococelus australis</name>
    <dbReference type="NCBI Taxonomy" id="614101"/>
    <lineage>
        <taxon>Eukaryota</taxon>
        <taxon>Metazoa</taxon>
        <taxon>Ecdysozoa</taxon>
        <taxon>Arthropoda</taxon>
        <taxon>Hexapoda</taxon>
        <taxon>Insecta</taxon>
        <taxon>Pterygota</taxon>
        <taxon>Neoptera</taxon>
        <taxon>Polyneoptera</taxon>
        <taxon>Phasmatodea</taxon>
        <taxon>Verophasmatodea</taxon>
        <taxon>Anareolatae</taxon>
        <taxon>Phasmatidae</taxon>
        <taxon>Eurycanthinae</taxon>
        <taxon>Dryococelus</taxon>
    </lineage>
</organism>
<gene>
    <name evidence="1" type="ORF">PR048_001735</name>
</gene>
<dbReference type="EMBL" id="JARBHB010000001">
    <property type="protein sequence ID" value="KAJ8896391.1"/>
    <property type="molecule type" value="Genomic_DNA"/>
</dbReference>
<proteinExistence type="predicted"/>
<evidence type="ECO:0000313" key="2">
    <source>
        <dbReference type="Proteomes" id="UP001159363"/>
    </source>
</evidence>
<name>A0ABQ9IJ83_9NEOP</name>
<protein>
    <submittedName>
        <fullName evidence="1">Uncharacterized protein</fullName>
    </submittedName>
</protein>
<reference evidence="1 2" key="1">
    <citation type="submission" date="2023-02" db="EMBL/GenBank/DDBJ databases">
        <title>LHISI_Scaffold_Assembly.</title>
        <authorList>
            <person name="Stuart O.P."/>
            <person name="Cleave R."/>
            <person name="Magrath M.J.L."/>
            <person name="Mikheyev A.S."/>
        </authorList>
    </citation>
    <scope>NUCLEOTIDE SEQUENCE [LARGE SCALE GENOMIC DNA]</scope>
    <source>
        <strain evidence="1">Daus_M_001</strain>
        <tissue evidence="1">Leg muscle</tissue>
    </source>
</reference>
<sequence length="107" mass="11877">MNAAGNFVPPELVFPRTNMKAELLDGTPPGTIAASHPSDGIQHHIFTDWLQHFIKVVKPTVGDHLLFSYKRFSCIITSKAEWGENYLPTASFDTQTPTLGYCFHGSI</sequence>
<keyword evidence="2" id="KW-1185">Reference proteome</keyword>